<proteinExistence type="predicted"/>
<name>A0A067CEL4_SAPPC</name>
<dbReference type="PROSITE" id="PS50896">
    <property type="entry name" value="LISH"/>
    <property type="match status" value="1"/>
</dbReference>
<feature type="region of interest" description="Disordered" evidence="1">
    <location>
        <begin position="491"/>
        <end position="511"/>
    </location>
</feature>
<evidence type="ECO:0000313" key="3">
    <source>
        <dbReference type="Proteomes" id="UP000030745"/>
    </source>
</evidence>
<evidence type="ECO:0000256" key="1">
    <source>
        <dbReference type="SAM" id="MobiDB-lite"/>
    </source>
</evidence>
<dbReference type="GeneID" id="24129208"/>
<organism evidence="2 3">
    <name type="scientific">Saprolegnia parasitica (strain CBS 223.65)</name>
    <dbReference type="NCBI Taxonomy" id="695850"/>
    <lineage>
        <taxon>Eukaryota</taxon>
        <taxon>Sar</taxon>
        <taxon>Stramenopiles</taxon>
        <taxon>Oomycota</taxon>
        <taxon>Saprolegniomycetes</taxon>
        <taxon>Saprolegniales</taxon>
        <taxon>Saprolegniaceae</taxon>
        <taxon>Saprolegnia</taxon>
    </lineage>
</organism>
<evidence type="ECO:0000313" key="2">
    <source>
        <dbReference type="EMBL" id="KDO27620.1"/>
    </source>
</evidence>
<dbReference type="OrthoDB" id="79478at2759"/>
<dbReference type="VEuPathDB" id="FungiDB:SPRG_06890"/>
<dbReference type="STRING" id="695850.A0A067CEL4"/>
<keyword evidence="3" id="KW-1185">Reference proteome</keyword>
<dbReference type="Proteomes" id="UP000030745">
    <property type="component" value="Unassembled WGS sequence"/>
</dbReference>
<dbReference type="EMBL" id="KK583216">
    <property type="protein sequence ID" value="KDO27620.1"/>
    <property type="molecule type" value="Genomic_DNA"/>
</dbReference>
<gene>
    <name evidence="2" type="ORF">SPRG_06890</name>
</gene>
<dbReference type="RefSeq" id="XP_012201742.1">
    <property type="nucleotide sequence ID" value="XM_012346352.1"/>
</dbReference>
<dbReference type="KEGG" id="spar:SPRG_06890"/>
<dbReference type="InterPro" id="IPR006594">
    <property type="entry name" value="LisH"/>
</dbReference>
<accession>A0A067CEL4</accession>
<feature type="compositionally biased region" description="Polar residues" evidence="1">
    <location>
        <begin position="491"/>
        <end position="501"/>
    </location>
</feature>
<dbReference type="AlphaFoldDB" id="A0A067CEL4"/>
<reference evidence="2 3" key="1">
    <citation type="journal article" date="2013" name="PLoS Genet.">
        <title>Distinctive expansion of potential virulence genes in the genome of the oomycete fish pathogen Saprolegnia parasitica.</title>
        <authorList>
            <person name="Jiang R.H."/>
            <person name="de Bruijn I."/>
            <person name="Haas B.J."/>
            <person name="Belmonte R."/>
            <person name="Lobach L."/>
            <person name="Christie J."/>
            <person name="van den Ackerveken G."/>
            <person name="Bottin A."/>
            <person name="Bulone V."/>
            <person name="Diaz-Moreno S.M."/>
            <person name="Dumas B."/>
            <person name="Fan L."/>
            <person name="Gaulin E."/>
            <person name="Govers F."/>
            <person name="Grenville-Briggs L.J."/>
            <person name="Horner N.R."/>
            <person name="Levin J.Z."/>
            <person name="Mammella M."/>
            <person name="Meijer H.J."/>
            <person name="Morris P."/>
            <person name="Nusbaum C."/>
            <person name="Oome S."/>
            <person name="Phillips A.J."/>
            <person name="van Rooyen D."/>
            <person name="Rzeszutek E."/>
            <person name="Saraiva M."/>
            <person name="Secombes C.J."/>
            <person name="Seidl M.F."/>
            <person name="Snel B."/>
            <person name="Stassen J.H."/>
            <person name="Sykes S."/>
            <person name="Tripathy S."/>
            <person name="van den Berg H."/>
            <person name="Vega-Arreguin J.C."/>
            <person name="Wawra S."/>
            <person name="Young S.K."/>
            <person name="Zeng Q."/>
            <person name="Dieguez-Uribeondo J."/>
            <person name="Russ C."/>
            <person name="Tyler B.M."/>
            <person name="van West P."/>
        </authorList>
    </citation>
    <scope>NUCLEOTIDE SEQUENCE [LARGE SCALE GENOMIC DNA]</scope>
    <source>
        <strain evidence="2 3">CBS 223.65</strain>
    </source>
</reference>
<protein>
    <submittedName>
        <fullName evidence="2">Uncharacterized protein</fullName>
    </submittedName>
</protein>
<sequence>MLLEAPTPTTPTVVGDGAVAHDDMIFLILHYLESTGLFAATVALLLESGLDHRWLCGPSRAMAQLRVYLLRGEFALALALLEPLQTQAPTSYARVRDHICAHAFLEACADAAPIPSRLVWLQSLTKAHAEYRLFETLAFATTPTVHPTLALWNTAQRRLQCYAEILADVRELPDDNDGVARYIAMPPMQLRTLVGQALRYQARESNQDDTPLDCLRPDAMPLPVPTQHLLHLASTSSVDDKKTTAVTASMVLPPKRPWTTTAPQNNVACQTTSSLVRASDVGLQTSVAVDTMGVQTTVVVATLGVQTLATPLASALVQTHSIDCSTTSAQTEPRTEDASSHFGIQTDVAEIAHTESQTPPTSTQDVGHQTALRTLSTDAEVQTTMSTTLCDAFMQTTALSPSAPSVIPLVLPTPTAEPTLLHHPPPPASTDFIRLSMTAPPPVAPTTLGRRNDMVRLSDGLAHLSRQTGALPQAPPTLPKPKSPVFLSTTSFSTHRSSVPTERSAKPSAYDQVPSPATAVVVAETREAQAVRALQVSHHGKYLLVGTNARAVRVLNVRDALAGPRDAVAGAALALLPVTIHGCSE</sequence>